<dbReference type="AlphaFoldDB" id="A0A1E3H0E0"/>
<keyword evidence="1" id="KW-0812">Transmembrane</keyword>
<keyword evidence="1" id="KW-0472">Membrane</keyword>
<protein>
    <submittedName>
        <fullName evidence="2">Uncharacterized protein</fullName>
    </submittedName>
</protein>
<keyword evidence="1" id="KW-1133">Transmembrane helix</keyword>
<evidence type="ECO:0000313" key="3">
    <source>
        <dbReference type="Proteomes" id="UP000094622"/>
    </source>
</evidence>
<evidence type="ECO:0000313" key="2">
    <source>
        <dbReference type="EMBL" id="ODN69783.1"/>
    </source>
</evidence>
<name>A0A1E3H0E0_9HYPH</name>
<comment type="caution">
    <text evidence="2">The sequence shown here is derived from an EMBL/GenBank/DDBJ whole genome shotgun (WGS) entry which is preliminary data.</text>
</comment>
<proteinExistence type="predicted"/>
<sequence length="278" mass="29228">MAPPQRPRRRGPGARILRVGLVLLLVGLAAGIWLFVRLTSQPLYSEMLADEAEIVAGAMLGEGSAVDIGAIGLSIDDGLAPVIHLRDVRARLRGGNVVSVDTLTATTAWSTLLGRGRNVTRLSADHVVGEMVAGEGVEIPDPLLMLAYLESELAHAGLGSAEIGSLTVYSLRTDGVRIPLLENAAVTLASPVETADRSGTVDFRVAGAGAGGPWSARIEVRPDPATETSRIKLSARTIDVADLARRMGDARPPSPVRWTRTSRRWSTATDVLPAPAAG</sequence>
<evidence type="ECO:0000256" key="1">
    <source>
        <dbReference type="SAM" id="Phobius"/>
    </source>
</evidence>
<dbReference type="RefSeq" id="WP_141703746.1">
    <property type="nucleotide sequence ID" value="NZ_MCRJ01000074.1"/>
</dbReference>
<reference evidence="2 3" key="1">
    <citation type="submission" date="2016-07" db="EMBL/GenBank/DDBJ databases">
        <title>Draft Genome Sequence of Methylobrevis pamukkalensis PK2.</title>
        <authorList>
            <person name="Vasilenko O.V."/>
            <person name="Doronina N.V."/>
            <person name="Shmareva M.N."/>
            <person name="Tarlachkov S.V."/>
            <person name="Mustakhimov I."/>
            <person name="Trotsenko Y.A."/>
        </authorList>
    </citation>
    <scope>NUCLEOTIDE SEQUENCE [LARGE SCALE GENOMIC DNA]</scope>
    <source>
        <strain evidence="2 3">PK2</strain>
    </source>
</reference>
<accession>A0A1E3H0E0</accession>
<keyword evidence="3" id="KW-1185">Reference proteome</keyword>
<gene>
    <name evidence="2" type="ORF">A6302_02905</name>
</gene>
<organism evidence="2 3">
    <name type="scientific">Methylobrevis pamukkalensis</name>
    <dbReference type="NCBI Taxonomy" id="1439726"/>
    <lineage>
        <taxon>Bacteria</taxon>
        <taxon>Pseudomonadati</taxon>
        <taxon>Pseudomonadota</taxon>
        <taxon>Alphaproteobacteria</taxon>
        <taxon>Hyphomicrobiales</taxon>
        <taxon>Pleomorphomonadaceae</taxon>
        <taxon>Methylobrevis</taxon>
    </lineage>
</organism>
<dbReference type="EMBL" id="MCRJ01000074">
    <property type="protein sequence ID" value="ODN69783.1"/>
    <property type="molecule type" value="Genomic_DNA"/>
</dbReference>
<dbReference type="Proteomes" id="UP000094622">
    <property type="component" value="Unassembled WGS sequence"/>
</dbReference>
<feature type="transmembrane region" description="Helical" evidence="1">
    <location>
        <begin position="16"/>
        <end position="36"/>
    </location>
</feature>